<keyword evidence="7" id="KW-0472">Membrane</keyword>
<keyword evidence="7 8" id="KW-0732">Signal</keyword>
<feature type="domain" description="DSL" evidence="10">
    <location>
        <begin position="136"/>
        <end position="180"/>
    </location>
</feature>
<dbReference type="KEGG" id="cel:CELE_F58B3.8"/>
<keyword evidence="2 5" id="KW-0245">EGF-like domain</keyword>
<feature type="disulfide bond" evidence="6">
    <location>
        <begin position="151"/>
        <end position="163"/>
    </location>
</feature>
<dbReference type="InParanoid" id="Q20971"/>
<comment type="subcellular location">
    <subcellularLocation>
        <location evidence="7">Membrane</location>
        <topology evidence="7">Single-pass type I membrane protein</topology>
    </subcellularLocation>
</comment>
<dbReference type="PROSITE" id="PS00022">
    <property type="entry name" value="EGF_1"/>
    <property type="match status" value="1"/>
</dbReference>
<dbReference type="AlphaFoldDB" id="Q20971"/>
<evidence type="ECO:0000256" key="3">
    <source>
        <dbReference type="ARBA" id="ARBA00022737"/>
    </source>
</evidence>
<proteinExistence type="predicted"/>
<evidence type="ECO:0000313" key="12">
    <source>
        <dbReference type="Proteomes" id="UP000001940"/>
    </source>
</evidence>
<dbReference type="PROSITE" id="PS50026">
    <property type="entry name" value="EGF_3"/>
    <property type="match status" value="1"/>
</dbReference>
<dbReference type="FunFam" id="2.10.25.140:FF:000002">
    <property type="entry name" value="Delta-like protein"/>
    <property type="match status" value="1"/>
</dbReference>
<dbReference type="WormBase" id="F58B3.8">
    <property type="protein sequence ID" value="CE06010"/>
    <property type="gene ID" value="WBGene00001107"/>
    <property type="gene designation" value="dsl-5"/>
</dbReference>
<evidence type="ECO:0000256" key="4">
    <source>
        <dbReference type="ARBA" id="ARBA00023157"/>
    </source>
</evidence>
<feature type="disulfide bond" evidence="6">
    <location>
        <begin position="171"/>
        <end position="180"/>
    </location>
</feature>
<evidence type="ECO:0000259" key="10">
    <source>
        <dbReference type="PROSITE" id="PS51051"/>
    </source>
</evidence>
<dbReference type="Bgee" id="WBGene00001107">
    <property type="expression patterns" value="Expressed in larva"/>
</dbReference>
<dbReference type="GO" id="GO:0001708">
    <property type="term" value="P:cell fate specification"/>
    <property type="evidence" value="ECO:0000318"/>
    <property type="project" value="GO_Central"/>
</dbReference>
<comment type="function">
    <text evidence="7">Putative Notch ligand involved in the mediation of Notch signaling.</text>
</comment>
<dbReference type="CTD" id="186492"/>
<evidence type="ECO:0000313" key="13">
    <source>
        <dbReference type="WormBase" id="F58B3.8"/>
    </source>
</evidence>
<evidence type="ECO:0000256" key="8">
    <source>
        <dbReference type="SAM" id="SignalP"/>
    </source>
</evidence>
<sequence length="302" mass="33700">MQLLAISFLFITFIIESIICSGYLELHIQSPHIQTAIVNISSNFRTEKSKIVHLKLKSNVPFNVTRIPVNFDNIYNITIKCGKSEEDGKFNSYFKNSTPKYLGLTDTTIVSTVHPRVGLLSPAAVARPLNGIRIVIGCNKNWFGEKCETFCDENKATNSGKHCNFQGKPSCLNGLTGSKCEKLIVPKLCNCENGGVCIDSNPKPICECSKAYRGEKCEKKHISASLSSHYKGDFWNFRMTFWQLIFSNLVENELAEISKSEAWETINNLLGNVSDTPFANRPNNTETFPITGSVNLDNVDII</sequence>
<dbReference type="STRING" id="6239.F58B3.8.1"/>
<gene>
    <name evidence="11 13" type="primary">dsl-5</name>
    <name evidence="11" type="ORF">CELE_F58B3.8</name>
    <name evidence="13" type="ORF">F58B3.8</name>
</gene>
<feature type="disulfide bond" evidence="6">
    <location>
        <begin position="138"/>
        <end position="147"/>
    </location>
</feature>
<accession>Q20971</accession>
<dbReference type="UCSC" id="F58B3.8">
    <property type="organism name" value="c. elegans"/>
</dbReference>
<evidence type="ECO:0000313" key="11">
    <source>
        <dbReference type="EMBL" id="CAA97804.1"/>
    </source>
</evidence>
<keyword evidence="12" id="KW-1185">Reference proteome</keyword>
<dbReference type="SMART" id="SM00051">
    <property type="entry name" value="DSL"/>
    <property type="match status" value="1"/>
</dbReference>
<dbReference type="Proteomes" id="UP000001940">
    <property type="component" value="Chromosome IV"/>
</dbReference>
<dbReference type="Gene3D" id="2.10.25.140">
    <property type="match status" value="1"/>
</dbReference>
<dbReference type="OrthoDB" id="5827257at2759"/>
<feature type="domain" description="EGF-like" evidence="9">
    <location>
        <begin position="185"/>
        <end position="218"/>
    </location>
</feature>
<feature type="disulfide bond" evidence="5">
    <location>
        <begin position="208"/>
        <end position="217"/>
    </location>
</feature>
<evidence type="ECO:0000256" key="6">
    <source>
        <dbReference type="PROSITE-ProRule" id="PRU00377"/>
    </source>
</evidence>
<dbReference type="GO" id="GO:0005112">
    <property type="term" value="F:Notch binding"/>
    <property type="evidence" value="ECO:0007669"/>
    <property type="project" value="InterPro"/>
</dbReference>
<dbReference type="AGR" id="WB:WBGene00001107"/>
<feature type="chain" id="PRO_5004199270" description="Delta-like protein" evidence="8">
    <location>
        <begin position="21"/>
        <end position="302"/>
    </location>
</feature>
<dbReference type="InterPro" id="IPR000742">
    <property type="entry name" value="EGF"/>
</dbReference>
<evidence type="ECO:0000259" key="9">
    <source>
        <dbReference type="PROSITE" id="PS50026"/>
    </source>
</evidence>
<evidence type="ECO:0000256" key="1">
    <source>
        <dbReference type="ARBA" id="ARBA00022473"/>
    </source>
</evidence>
<dbReference type="Gene3D" id="2.10.25.10">
    <property type="entry name" value="Laminin"/>
    <property type="match status" value="1"/>
</dbReference>
<dbReference type="GeneID" id="186492"/>
<dbReference type="OMA" id="IRIVIGC"/>
<evidence type="ECO:0000256" key="2">
    <source>
        <dbReference type="ARBA" id="ARBA00022536"/>
    </source>
</evidence>
<dbReference type="PIR" id="T22899">
    <property type="entry name" value="T22899"/>
</dbReference>
<dbReference type="PhylomeDB" id="Q20971"/>
<keyword evidence="7" id="KW-1133">Transmembrane helix</keyword>
<dbReference type="InterPro" id="IPR039178">
    <property type="entry name" value="Lag2"/>
</dbReference>
<keyword evidence="4 5" id="KW-1015">Disulfide bond</keyword>
<dbReference type="EMBL" id="BX284604">
    <property type="protein sequence ID" value="CAA97804.1"/>
    <property type="molecule type" value="Genomic_DNA"/>
</dbReference>
<dbReference type="PANTHER" id="PTHR22669:SF10">
    <property type="entry name" value="DELTA-LIKE PROTEIN"/>
    <property type="match status" value="1"/>
</dbReference>
<dbReference type="PaxDb" id="6239-F58B3.8"/>
<dbReference type="GO" id="GO:0007219">
    <property type="term" value="P:Notch signaling pathway"/>
    <property type="evidence" value="ECO:0007669"/>
    <property type="project" value="InterPro"/>
</dbReference>
<evidence type="ECO:0000256" key="7">
    <source>
        <dbReference type="RuleBase" id="RU280815"/>
    </source>
</evidence>
<dbReference type="Pfam" id="PF01414">
    <property type="entry name" value="DSL"/>
    <property type="match status" value="1"/>
</dbReference>
<dbReference type="SUPFAM" id="SSF57196">
    <property type="entry name" value="EGF/Laminin"/>
    <property type="match status" value="1"/>
</dbReference>
<dbReference type="FunCoup" id="Q20971">
    <property type="interactions" value="3"/>
</dbReference>
<dbReference type="PANTHER" id="PTHR22669">
    <property type="entry name" value="DELTA/SERRATE/LAG-2 DOMAIN PROTEIN"/>
    <property type="match status" value="1"/>
</dbReference>
<dbReference type="eggNOG" id="KOG1218">
    <property type="taxonomic scope" value="Eukaryota"/>
</dbReference>
<keyword evidence="7" id="KW-0812">Transmembrane</keyword>
<dbReference type="InterPro" id="IPR001774">
    <property type="entry name" value="DSL"/>
</dbReference>
<dbReference type="PROSITE" id="PS51051">
    <property type="entry name" value="DSL"/>
    <property type="match status" value="1"/>
</dbReference>
<reference evidence="11 12" key="1">
    <citation type="journal article" date="1998" name="Science">
        <title>Genome sequence of the nematode C. elegans: a platform for investigating biology.</title>
        <authorList>
            <consortium name="The C. elegans sequencing consortium"/>
            <person name="Sulson J.E."/>
            <person name="Waterston R."/>
        </authorList>
    </citation>
    <scope>NUCLEOTIDE SEQUENCE [LARGE SCALE GENOMIC DNA]</scope>
    <source>
        <strain evidence="11 12">Bristol N2</strain>
    </source>
</reference>
<evidence type="ECO:0000256" key="5">
    <source>
        <dbReference type="PROSITE-ProRule" id="PRU00076"/>
    </source>
</evidence>
<feature type="signal peptide" evidence="8">
    <location>
        <begin position="1"/>
        <end position="20"/>
    </location>
</feature>
<keyword evidence="1 7" id="KW-0217">Developmental protein</keyword>
<dbReference type="HOGENOM" id="CLU_077229_0_0_1"/>
<comment type="caution">
    <text evidence="5">Lacks conserved residue(s) required for the propagation of feature annotation.</text>
</comment>
<dbReference type="GO" id="GO:0005886">
    <property type="term" value="C:plasma membrane"/>
    <property type="evidence" value="ECO:0000318"/>
    <property type="project" value="GO_Central"/>
</dbReference>
<protein>
    <recommendedName>
        <fullName evidence="7">Delta-like protein</fullName>
    </recommendedName>
</protein>
<organism evidence="11 12">
    <name type="scientific">Caenorhabditis elegans</name>
    <dbReference type="NCBI Taxonomy" id="6239"/>
    <lineage>
        <taxon>Eukaryota</taxon>
        <taxon>Metazoa</taxon>
        <taxon>Ecdysozoa</taxon>
        <taxon>Nematoda</taxon>
        <taxon>Chromadorea</taxon>
        <taxon>Rhabditida</taxon>
        <taxon>Rhabditina</taxon>
        <taxon>Rhabditomorpha</taxon>
        <taxon>Rhabditoidea</taxon>
        <taxon>Rhabditidae</taxon>
        <taxon>Peloderinae</taxon>
        <taxon>Caenorhabditis</taxon>
    </lineage>
</organism>
<dbReference type="CDD" id="cd00054">
    <property type="entry name" value="EGF_CA"/>
    <property type="match status" value="1"/>
</dbReference>
<name>Q20971_CAEEL</name>
<keyword evidence="3 7" id="KW-0677">Repeat</keyword>
<dbReference type="RefSeq" id="NP_502191.1">
    <property type="nucleotide sequence ID" value="NM_069790.3"/>
</dbReference>